<evidence type="ECO:0000313" key="2">
    <source>
        <dbReference type="EMBL" id="PYI18976.1"/>
    </source>
</evidence>
<name>A0A2V5IH27_ASPV1</name>
<dbReference type="AlphaFoldDB" id="A0A2V5IH27"/>
<reference evidence="2 3" key="1">
    <citation type="submission" date="2018-02" db="EMBL/GenBank/DDBJ databases">
        <title>The genomes of Aspergillus section Nigri reveals drivers in fungal speciation.</title>
        <authorList>
            <consortium name="DOE Joint Genome Institute"/>
            <person name="Vesth T.C."/>
            <person name="Nybo J."/>
            <person name="Theobald S."/>
            <person name="Brandl J."/>
            <person name="Frisvad J.C."/>
            <person name="Nielsen K.F."/>
            <person name="Lyhne E.K."/>
            <person name="Kogle M.E."/>
            <person name="Kuo A."/>
            <person name="Riley R."/>
            <person name="Clum A."/>
            <person name="Nolan M."/>
            <person name="Lipzen A."/>
            <person name="Salamov A."/>
            <person name="Henrissat B."/>
            <person name="Wiebenga A."/>
            <person name="De vries R.P."/>
            <person name="Grigoriev I.V."/>
            <person name="Mortensen U.H."/>
            <person name="Andersen M.R."/>
            <person name="Baker S.E."/>
        </authorList>
    </citation>
    <scope>NUCLEOTIDE SEQUENCE [LARGE SCALE GENOMIC DNA]</scope>
    <source>
        <strain evidence="2 3">CBS 115571</strain>
    </source>
</reference>
<protein>
    <submittedName>
        <fullName evidence="2">Uncharacterized protein</fullName>
    </submittedName>
</protein>
<feature type="compositionally biased region" description="Polar residues" evidence="1">
    <location>
        <begin position="27"/>
        <end position="38"/>
    </location>
</feature>
<dbReference type="Proteomes" id="UP000249829">
    <property type="component" value="Unassembled WGS sequence"/>
</dbReference>
<evidence type="ECO:0000256" key="1">
    <source>
        <dbReference type="SAM" id="MobiDB-lite"/>
    </source>
</evidence>
<feature type="compositionally biased region" description="Polar residues" evidence="1">
    <location>
        <begin position="1"/>
        <end position="17"/>
    </location>
</feature>
<sequence length="129" mass="14631">MHRHNQISFPRIQQSMAHASKRRKTSYNRISKPISSTNSKRDQHTRHPLHPVDATGHHRIKAASRSSGPSGPWAPCGRRRGTAEHLYPQARSSSTGAASGRRRGRRRRCRWCGCCGRHFRLFISRIGSA</sequence>
<organism evidence="2 3">
    <name type="scientific">Aspergillus violaceofuscus (strain CBS 115571)</name>
    <dbReference type="NCBI Taxonomy" id="1450538"/>
    <lineage>
        <taxon>Eukaryota</taxon>
        <taxon>Fungi</taxon>
        <taxon>Dikarya</taxon>
        <taxon>Ascomycota</taxon>
        <taxon>Pezizomycotina</taxon>
        <taxon>Eurotiomycetes</taxon>
        <taxon>Eurotiomycetidae</taxon>
        <taxon>Eurotiales</taxon>
        <taxon>Aspergillaceae</taxon>
        <taxon>Aspergillus</taxon>
    </lineage>
</organism>
<feature type="region of interest" description="Disordered" evidence="1">
    <location>
        <begin position="1"/>
        <end position="104"/>
    </location>
</feature>
<gene>
    <name evidence="2" type="ORF">BO99DRAFT_150908</name>
</gene>
<keyword evidence="3" id="KW-1185">Reference proteome</keyword>
<dbReference type="EMBL" id="KZ825139">
    <property type="protein sequence ID" value="PYI18976.1"/>
    <property type="molecule type" value="Genomic_DNA"/>
</dbReference>
<evidence type="ECO:0000313" key="3">
    <source>
        <dbReference type="Proteomes" id="UP000249829"/>
    </source>
</evidence>
<accession>A0A2V5IH27</accession>
<proteinExistence type="predicted"/>